<protein>
    <recommendedName>
        <fullName evidence="10">Major facilitator superfamily (MFS) profile domain-containing protein</fullName>
    </recommendedName>
</protein>
<comment type="caution">
    <text evidence="8">The sequence shown here is derived from an EMBL/GenBank/DDBJ whole genome shotgun (WGS) entry which is preliminary data.</text>
</comment>
<keyword evidence="4 7" id="KW-1133">Transmembrane helix</keyword>
<gene>
    <name evidence="8" type="ORF">EHS25_005820</name>
</gene>
<feature type="region of interest" description="Disordered" evidence="6">
    <location>
        <begin position="1"/>
        <end position="24"/>
    </location>
</feature>
<evidence type="ECO:0000313" key="9">
    <source>
        <dbReference type="Proteomes" id="UP000279259"/>
    </source>
</evidence>
<keyword evidence="5 7" id="KW-0472">Membrane</keyword>
<dbReference type="Gene3D" id="1.20.1250.20">
    <property type="entry name" value="MFS general substrate transporter like domains"/>
    <property type="match status" value="1"/>
</dbReference>
<keyword evidence="9" id="KW-1185">Reference proteome</keyword>
<feature type="transmembrane region" description="Helical" evidence="7">
    <location>
        <begin position="338"/>
        <end position="361"/>
    </location>
</feature>
<feature type="transmembrane region" description="Helical" evidence="7">
    <location>
        <begin position="373"/>
        <end position="393"/>
    </location>
</feature>
<evidence type="ECO:0000256" key="4">
    <source>
        <dbReference type="ARBA" id="ARBA00022989"/>
    </source>
</evidence>
<dbReference type="PANTHER" id="PTHR43791">
    <property type="entry name" value="PERMEASE-RELATED"/>
    <property type="match status" value="1"/>
</dbReference>
<dbReference type="InterPro" id="IPR011701">
    <property type="entry name" value="MFS"/>
</dbReference>
<dbReference type="SUPFAM" id="SSF103473">
    <property type="entry name" value="MFS general substrate transporter"/>
    <property type="match status" value="1"/>
</dbReference>
<name>A0A427XVH7_9TREE</name>
<dbReference type="Proteomes" id="UP000279259">
    <property type="component" value="Unassembled WGS sequence"/>
</dbReference>
<feature type="transmembrane region" description="Helical" evidence="7">
    <location>
        <begin position="144"/>
        <end position="162"/>
    </location>
</feature>
<evidence type="ECO:0000256" key="6">
    <source>
        <dbReference type="SAM" id="MobiDB-lite"/>
    </source>
</evidence>
<evidence type="ECO:0008006" key="10">
    <source>
        <dbReference type="Google" id="ProtNLM"/>
    </source>
</evidence>
<dbReference type="EMBL" id="RSCD01000026">
    <property type="protein sequence ID" value="RSH82830.1"/>
    <property type="molecule type" value="Genomic_DNA"/>
</dbReference>
<feature type="transmembrane region" description="Helical" evidence="7">
    <location>
        <begin position="311"/>
        <end position="332"/>
    </location>
</feature>
<dbReference type="AlphaFoldDB" id="A0A427XVH7"/>
<dbReference type="Pfam" id="PF07690">
    <property type="entry name" value="MFS_1"/>
    <property type="match status" value="1"/>
</dbReference>
<evidence type="ECO:0000256" key="2">
    <source>
        <dbReference type="ARBA" id="ARBA00022448"/>
    </source>
</evidence>
<accession>A0A427XVH7</accession>
<dbReference type="GO" id="GO:0016020">
    <property type="term" value="C:membrane"/>
    <property type="evidence" value="ECO:0007669"/>
    <property type="project" value="UniProtKB-SubCell"/>
</dbReference>
<feature type="transmembrane region" description="Helical" evidence="7">
    <location>
        <begin position="399"/>
        <end position="424"/>
    </location>
</feature>
<dbReference type="PANTHER" id="PTHR43791:SF63">
    <property type="entry name" value="HIGH AFFINITY CYSTEINE TRANSPORTER"/>
    <property type="match status" value="1"/>
</dbReference>
<keyword evidence="3 7" id="KW-0812">Transmembrane</keyword>
<proteinExistence type="predicted"/>
<evidence type="ECO:0000313" key="8">
    <source>
        <dbReference type="EMBL" id="RSH82830.1"/>
    </source>
</evidence>
<evidence type="ECO:0000256" key="5">
    <source>
        <dbReference type="ARBA" id="ARBA00023136"/>
    </source>
</evidence>
<feature type="transmembrane region" description="Helical" evidence="7">
    <location>
        <begin position="104"/>
        <end position="123"/>
    </location>
</feature>
<reference evidence="8 9" key="1">
    <citation type="submission" date="2018-11" db="EMBL/GenBank/DDBJ databases">
        <title>Genome sequence of Saitozyma podzolica DSM 27192.</title>
        <authorList>
            <person name="Aliyu H."/>
            <person name="Gorte O."/>
            <person name="Ochsenreither K."/>
        </authorList>
    </citation>
    <scope>NUCLEOTIDE SEQUENCE [LARGE SCALE GENOMIC DNA]</scope>
    <source>
        <strain evidence="8 9">DSM 27192</strain>
    </source>
</reference>
<dbReference type="OrthoDB" id="6730379at2759"/>
<comment type="subcellular location">
    <subcellularLocation>
        <location evidence="1">Membrane</location>
        <topology evidence="1">Multi-pass membrane protein</topology>
    </subcellularLocation>
</comment>
<sequence>MSAIKDEKNLEMTSTSVLPAQPGDVEVGGQTVEKHKIALADADEAAAFVAGFHGEIDPKEADRIRRKIDWHILPLMMTLYFVQFTDKTTLGSSSILGIKTDTHLTATEYNWLGTIFYLAYLIFEWPQTLGLQKFPPGKWMACNIFVWSVVLCCHAACTNFAGLFVCRFFLGVCEGSITAGFLIVTSMFYTHIEATRRVGFCPMSAYFLTQEEKIVAIERLRAHSTGIENKHWKREQFIEAITDWKPWAFAIFAAIDNLPNSLTNQSAMIINSFGFTVGQTTLLGMVSGAIEIITIYSSTLIIKKVPNSRGIVGACYFIPNIVSGIMMVSLPWTSKGGLLAAVYLGGLGTPGFVLSLSWCAATNLGHTKKTTANAMLLIGYCVGNLVAPQMWLAQYSPRYYIPWGVILASYTICPLMMLGIAWALRRENNRRDRLTATGEIKVEKFYDENGEEIDSTFLDMTDRKNLAFRYPL</sequence>
<feature type="compositionally biased region" description="Basic and acidic residues" evidence="6">
    <location>
        <begin position="1"/>
        <end position="10"/>
    </location>
</feature>
<evidence type="ECO:0000256" key="1">
    <source>
        <dbReference type="ARBA" id="ARBA00004141"/>
    </source>
</evidence>
<dbReference type="GO" id="GO:0022857">
    <property type="term" value="F:transmembrane transporter activity"/>
    <property type="evidence" value="ECO:0007669"/>
    <property type="project" value="InterPro"/>
</dbReference>
<evidence type="ECO:0000256" key="3">
    <source>
        <dbReference type="ARBA" id="ARBA00022692"/>
    </source>
</evidence>
<dbReference type="InterPro" id="IPR036259">
    <property type="entry name" value="MFS_trans_sf"/>
</dbReference>
<feature type="transmembrane region" description="Helical" evidence="7">
    <location>
        <begin position="168"/>
        <end position="189"/>
    </location>
</feature>
<organism evidence="8 9">
    <name type="scientific">Saitozyma podzolica</name>
    <dbReference type="NCBI Taxonomy" id="1890683"/>
    <lineage>
        <taxon>Eukaryota</taxon>
        <taxon>Fungi</taxon>
        <taxon>Dikarya</taxon>
        <taxon>Basidiomycota</taxon>
        <taxon>Agaricomycotina</taxon>
        <taxon>Tremellomycetes</taxon>
        <taxon>Tremellales</taxon>
        <taxon>Trimorphomycetaceae</taxon>
        <taxon>Saitozyma</taxon>
    </lineage>
</organism>
<keyword evidence="2" id="KW-0813">Transport</keyword>
<evidence type="ECO:0000256" key="7">
    <source>
        <dbReference type="SAM" id="Phobius"/>
    </source>
</evidence>